<dbReference type="RefSeq" id="WP_238194256.1">
    <property type="nucleotide sequence ID" value="NZ_BPQZ01000001.1"/>
</dbReference>
<name>A0AA37WSR4_9HYPH</name>
<evidence type="ECO:0000256" key="1">
    <source>
        <dbReference type="SAM" id="SignalP"/>
    </source>
</evidence>
<protein>
    <submittedName>
        <fullName evidence="2">Uncharacterized protein</fullName>
    </submittedName>
</protein>
<dbReference type="AlphaFoldDB" id="A0AA37WSR4"/>
<dbReference type="Proteomes" id="UP001157440">
    <property type="component" value="Unassembled WGS sequence"/>
</dbReference>
<gene>
    <name evidence="2" type="ORF">GCM10007890_33490</name>
</gene>
<accession>A0AA37WSR4</accession>
<reference evidence="3" key="1">
    <citation type="journal article" date="2019" name="Int. J. Syst. Evol. Microbiol.">
        <title>The Global Catalogue of Microorganisms (GCM) 10K type strain sequencing project: providing services to taxonomists for standard genome sequencing and annotation.</title>
        <authorList>
            <consortium name="The Broad Institute Genomics Platform"/>
            <consortium name="The Broad Institute Genome Sequencing Center for Infectious Disease"/>
            <person name="Wu L."/>
            <person name="Ma J."/>
        </authorList>
    </citation>
    <scope>NUCLEOTIDE SEQUENCE [LARGE SCALE GENOMIC DNA]</scope>
    <source>
        <strain evidence="3">NBRC 103632</strain>
    </source>
</reference>
<keyword evidence="1" id="KW-0732">Signal</keyword>
<evidence type="ECO:0000313" key="2">
    <source>
        <dbReference type="EMBL" id="GLS71336.1"/>
    </source>
</evidence>
<sequence>MSLRSVLKAALSAASKALRAAGRVARIAAAPAIMVTEAVVDAATGAVRLVSRLVSPQPAVSAAEAQADAYLDAAGAETTDEARLSAFADAHIAQMKHENPEGFEEVLRVQYPEAAALQDHVRHFAWNAHRYEALDLATLPEHVRMWLEALTDDELYRVAACPIQRLDQHLRAKSERDLLVNLAPCYRLPEARVEAEAKREREIARLARDAGADRAASSVDEFLDDLHAHAMSEAGPRPVPFR</sequence>
<organism evidence="2 3">
    <name type="scientific">Methylobacterium tardum</name>
    <dbReference type="NCBI Taxonomy" id="374432"/>
    <lineage>
        <taxon>Bacteria</taxon>
        <taxon>Pseudomonadati</taxon>
        <taxon>Pseudomonadota</taxon>
        <taxon>Alphaproteobacteria</taxon>
        <taxon>Hyphomicrobiales</taxon>
        <taxon>Methylobacteriaceae</taxon>
        <taxon>Methylobacterium</taxon>
    </lineage>
</organism>
<feature type="signal peptide" evidence="1">
    <location>
        <begin position="1"/>
        <end position="20"/>
    </location>
</feature>
<keyword evidence="3" id="KW-1185">Reference proteome</keyword>
<dbReference type="EMBL" id="BSPL01000017">
    <property type="protein sequence ID" value="GLS71336.1"/>
    <property type="molecule type" value="Genomic_DNA"/>
</dbReference>
<comment type="caution">
    <text evidence="2">The sequence shown here is derived from an EMBL/GenBank/DDBJ whole genome shotgun (WGS) entry which is preliminary data.</text>
</comment>
<evidence type="ECO:0000313" key="3">
    <source>
        <dbReference type="Proteomes" id="UP001157440"/>
    </source>
</evidence>
<proteinExistence type="predicted"/>
<feature type="chain" id="PRO_5041403198" evidence="1">
    <location>
        <begin position="21"/>
        <end position="242"/>
    </location>
</feature>